<dbReference type="Proteomes" id="UP000278162">
    <property type="component" value="Unassembled WGS sequence"/>
</dbReference>
<evidence type="ECO:0000256" key="3">
    <source>
        <dbReference type="ARBA" id="ARBA00012528"/>
    </source>
</evidence>
<comment type="subcellular location">
    <subcellularLocation>
        <location evidence="2">Cell inner membrane</location>
    </subcellularLocation>
</comment>
<dbReference type="GO" id="GO:1902201">
    <property type="term" value="P:negative regulation of bacterial-type flagellum-dependent cell motility"/>
    <property type="evidence" value="ECO:0007669"/>
    <property type="project" value="TreeGrafter"/>
</dbReference>
<dbReference type="EC" id="2.7.7.65" evidence="3"/>
<gene>
    <name evidence="5" type="ORF">EFK07_09770</name>
</gene>
<dbReference type="KEGG" id="ppud:DW66_1426"/>
<dbReference type="SMART" id="SM00267">
    <property type="entry name" value="GGDEF"/>
    <property type="match status" value="1"/>
</dbReference>
<comment type="caution">
    <text evidence="5">The sequence shown here is derived from an EMBL/GenBank/DDBJ whole genome shotgun (WGS) entry which is preliminary data.</text>
</comment>
<dbReference type="SUPFAM" id="SSF55073">
    <property type="entry name" value="Nucleotide cyclase"/>
    <property type="match status" value="1"/>
</dbReference>
<dbReference type="PROSITE" id="PS50887">
    <property type="entry name" value="GGDEF"/>
    <property type="match status" value="1"/>
</dbReference>
<dbReference type="Gene3D" id="3.40.50.2300">
    <property type="match status" value="1"/>
</dbReference>
<evidence type="ECO:0000256" key="4">
    <source>
        <dbReference type="ARBA" id="ARBA00034247"/>
    </source>
</evidence>
<comment type="catalytic activity">
    <reaction evidence="4">
        <text>2 GTP = 3',3'-c-di-GMP + 2 diphosphate</text>
        <dbReference type="Rhea" id="RHEA:24898"/>
        <dbReference type="ChEBI" id="CHEBI:33019"/>
        <dbReference type="ChEBI" id="CHEBI:37565"/>
        <dbReference type="ChEBI" id="CHEBI:58805"/>
        <dbReference type="EC" id="2.7.7.65"/>
    </reaction>
</comment>
<dbReference type="AlphaFoldDB" id="A0A059UQK9"/>
<dbReference type="PROSITE" id="PS50110">
    <property type="entry name" value="RESPONSE_REGULATORY"/>
    <property type="match status" value="1"/>
</dbReference>
<proteinExistence type="predicted"/>
<comment type="cofactor">
    <cofactor evidence="1">
        <name>Mg(2+)</name>
        <dbReference type="ChEBI" id="CHEBI:18420"/>
    </cofactor>
</comment>
<dbReference type="GO" id="GO:0005886">
    <property type="term" value="C:plasma membrane"/>
    <property type="evidence" value="ECO:0007669"/>
    <property type="project" value="UniProtKB-SubCell"/>
</dbReference>
<dbReference type="FunFam" id="3.30.70.270:FF:000001">
    <property type="entry name" value="Diguanylate cyclase domain protein"/>
    <property type="match status" value="1"/>
</dbReference>
<dbReference type="InterPro" id="IPR050469">
    <property type="entry name" value="Diguanylate_Cyclase"/>
</dbReference>
<dbReference type="SMART" id="SM00448">
    <property type="entry name" value="REC"/>
    <property type="match status" value="1"/>
</dbReference>
<protein>
    <recommendedName>
        <fullName evidence="3">diguanylate cyclase</fullName>
        <ecNumber evidence="3">2.7.7.65</ecNumber>
    </recommendedName>
</protein>
<dbReference type="PANTHER" id="PTHR45138">
    <property type="entry name" value="REGULATORY COMPONENTS OF SENSORY TRANSDUCTION SYSTEM"/>
    <property type="match status" value="1"/>
</dbReference>
<dbReference type="RefSeq" id="WP_003258607.1">
    <property type="nucleotide sequence ID" value="NZ_CP007620.1"/>
</dbReference>
<dbReference type="GO" id="GO:0052621">
    <property type="term" value="F:diguanylate cyclase activity"/>
    <property type="evidence" value="ECO:0007669"/>
    <property type="project" value="UniProtKB-EC"/>
</dbReference>
<dbReference type="GO" id="GO:0000160">
    <property type="term" value="P:phosphorelay signal transduction system"/>
    <property type="evidence" value="ECO:0007669"/>
    <property type="project" value="InterPro"/>
</dbReference>
<dbReference type="InterPro" id="IPR043128">
    <property type="entry name" value="Rev_trsase/Diguanyl_cyclase"/>
</dbReference>
<dbReference type="Pfam" id="PF00990">
    <property type="entry name" value="GGDEF"/>
    <property type="match status" value="1"/>
</dbReference>
<dbReference type="PANTHER" id="PTHR45138:SF9">
    <property type="entry name" value="DIGUANYLATE CYCLASE DGCM-RELATED"/>
    <property type="match status" value="1"/>
</dbReference>
<reference evidence="5 6" key="1">
    <citation type="submission" date="2018-10" db="EMBL/GenBank/DDBJ databases">
        <title>An outbreak of IMP-63 producing strain in France.</title>
        <authorList>
            <person name="Bour M."/>
            <person name="Liapis E."/>
            <person name="Plesiat P."/>
        </authorList>
    </citation>
    <scope>NUCLEOTIDE SEQUENCE [LARGE SCALE GENOMIC DNA]</scope>
    <source>
        <strain evidence="5 6">12917</strain>
    </source>
</reference>
<dbReference type="CDD" id="cd01949">
    <property type="entry name" value="GGDEF"/>
    <property type="match status" value="1"/>
</dbReference>
<dbReference type="InterPro" id="IPR001789">
    <property type="entry name" value="Sig_transdc_resp-reg_receiver"/>
</dbReference>
<evidence type="ECO:0000256" key="1">
    <source>
        <dbReference type="ARBA" id="ARBA00001946"/>
    </source>
</evidence>
<dbReference type="OrthoDB" id="9812260at2"/>
<dbReference type="EMBL" id="RJAI01000019">
    <property type="protein sequence ID" value="RNF90851.1"/>
    <property type="molecule type" value="Genomic_DNA"/>
</dbReference>
<evidence type="ECO:0000256" key="2">
    <source>
        <dbReference type="ARBA" id="ARBA00004533"/>
    </source>
</evidence>
<name>A0A059UQK9_PSEPU</name>
<dbReference type="InterPro" id="IPR011006">
    <property type="entry name" value="CheY-like_superfamily"/>
</dbReference>
<dbReference type="CDD" id="cd17575">
    <property type="entry name" value="REC_WspR-like"/>
    <property type="match status" value="1"/>
</dbReference>
<accession>A0A059UQK9</accession>
<organism evidence="5 6">
    <name type="scientific">Pseudomonas putida</name>
    <name type="common">Arthrobacter siderocapsulatus</name>
    <dbReference type="NCBI Taxonomy" id="303"/>
    <lineage>
        <taxon>Bacteria</taxon>
        <taxon>Pseudomonadati</taxon>
        <taxon>Pseudomonadota</taxon>
        <taxon>Gammaproteobacteria</taxon>
        <taxon>Pseudomonadales</taxon>
        <taxon>Pseudomonadaceae</taxon>
        <taxon>Pseudomonas</taxon>
    </lineage>
</organism>
<dbReference type="Pfam" id="PF00072">
    <property type="entry name" value="Response_reg"/>
    <property type="match status" value="1"/>
</dbReference>
<evidence type="ECO:0000313" key="5">
    <source>
        <dbReference type="EMBL" id="RNF90851.1"/>
    </source>
</evidence>
<dbReference type="InterPro" id="IPR000160">
    <property type="entry name" value="GGDEF_dom"/>
</dbReference>
<dbReference type="NCBIfam" id="TIGR00254">
    <property type="entry name" value="GGDEF"/>
    <property type="match status" value="1"/>
</dbReference>
<sequence>MNDLPIEGFTTPNENSAMVLLVDDQAMIGEAVRRGLANEENIDFHFCADPHQAVAQAVRIKPTVILQDLIMPGLDGLTLVREYRNNPATQDIPIIVLSTKEDPLVKSAAFAAGANDYLVKLPDTIELVARIRYHSRSYLTLLQRDEAYRALRVSQQQLLDTNLMLQRLMNSDGLTGLSNRRHFDEYLELEWRRAMREQQQLSLLMIDVDYFKAYNDSFGHLAGDEALRQVAEAIRGSCSRPTDLPARYGGEEFVLVLPNTSPGGARLVAEKLRQTVLGLGIPHTAPVPDSYLTVSIGLATQTPSIGSHSRQLISAADKGLYQAKNGGRNQVGIA</sequence>
<dbReference type="SUPFAM" id="SSF52172">
    <property type="entry name" value="CheY-like"/>
    <property type="match status" value="1"/>
</dbReference>
<evidence type="ECO:0000313" key="6">
    <source>
        <dbReference type="Proteomes" id="UP000278162"/>
    </source>
</evidence>
<dbReference type="GO" id="GO:0043709">
    <property type="term" value="P:cell adhesion involved in single-species biofilm formation"/>
    <property type="evidence" value="ECO:0007669"/>
    <property type="project" value="TreeGrafter"/>
</dbReference>
<dbReference type="InterPro" id="IPR029787">
    <property type="entry name" value="Nucleotide_cyclase"/>
</dbReference>
<dbReference type="Gene3D" id="3.30.70.270">
    <property type="match status" value="1"/>
</dbReference>